<evidence type="ECO:0000256" key="7">
    <source>
        <dbReference type="ARBA" id="ARBA00023315"/>
    </source>
</evidence>
<evidence type="ECO:0000256" key="5">
    <source>
        <dbReference type="ARBA" id="ARBA00022737"/>
    </source>
</evidence>
<dbReference type="InterPro" id="IPR029098">
    <property type="entry name" value="Acetyltransf_C"/>
</dbReference>
<dbReference type="Proteomes" id="UP000076404">
    <property type="component" value="Chromosome"/>
</dbReference>
<dbReference type="Gene3D" id="2.160.10.10">
    <property type="entry name" value="Hexapeptide repeat proteins"/>
    <property type="match status" value="1"/>
</dbReference>
<dbReference type="InterPro" id="IPR018357">
    <property type="entry name" value="Hexapep_transf_CS"/>
</dbReference>
<dbReference type="NCBIfam" id="NF003657">
    <property type="entry name" value="PRK05289.1"/>
    <property type="match status" value="1"/>
</dbReference>
<dbReference type="InterPro" id="IPR001451">
    <property type="entry name" value="Hexapep"/>
</dbReference>
<dbReference type="Gene3D" id="1.20.1180.10">
    <property type="entry name" value="Udp N-acetylglucosamine O-acyltransferase, C-terminal domain"/>
    <property type="match status" value="1"/>
</dbReference>
<keyword evidence="5" id="KW-0677">Repeat</keyword>
<dbReference type="STRING" id="1379270.GEMMAAP_08650"/>
<reference evidence="9 10" key="1">
    <citation type="journal article" date="2014" name="Proc. Natl. Acad. Sci. U.S.A.">
        <title>Functional type 2 photosynthetic reaction centers found in the rare bacterial phylum Gemmatimonadetes.</title>
        <authorList>
            <person name="Zeng Y."/>
            <person name="Feng F."/>
            <person name="Medova H."/>
            <person name="Dean J."/>
            <person name="Koblizek M."/>
        </authorList>
    </citation>
    <scope>NUCLEOTIDE SEQUENCE [LARGE SCALE GENOMIC DNA]</scope>
    <source>
        <strain evidence="9 10">AP64</strain>
    </source>
</reference>
<dbReference type="InterPro" id="IPR011004">
    <property type="entry name" value="Trimer_LpxA-like_sf"/>
</dbReference>
<dbReference type="GO" id="GO:0016020">
    <property type="term" value="C:membrane"/>
    <property type="evidence" value="ECO:0007669"/>
    <property type="project" value="GOC"/>
</dbReference>
<protein>
    <submittedName>
        <fullName evidence="9">UDP-N-acetylglucosamine acyltransferase</fullName>
    </submittedName>
</protein>
<dbReference type="PROSITE" id="PS00101">
    <property type="entry name" value="HEXAPEP_TRANSFERASES"/>
    <property type="match status" value="1"/>
</dbReference>
<keyword evidence="10" id="KW-1185">Reference proteome</keyword>
<evidence type="ECO:0000256" key="4">
    <source>
        <dbReference type="ARBA" id="ARBA00022679"/>
    </source>
</evidence>
<evidence type="ECO:0000256" key="6">
    <source>
        <dbReference type="ARBA" id="ARBA00023098"/>
    </source>
</evidence>
<keyword evidence="2" id="KW-0444">Lipid biosynthesis</keyword>
<dbReference type="KEGG" id="gph:GEMMAAP_08650"/>
<keyword evidence="6" id="KW-0443">Lipid metabolism</keyword>
<evidence type="ECO:0000256" key="2">
    <source>
        <dbReference type="ARBA" id="ARBA00022516"/>
    </source>
</evidence>
<evidence type="ECO:0000313" key="9">
    <source>
        <dbReference type="EMBL" id="AMW04887.1"/>
    </source>
</evidence>
<keyword evidence="3" id="KW-0441">Lipid A biosynthesis</keyword>
<organism evidence="9 10">
    <name type="scientific">Gemmatimonas phototrophica</name>
    <dbReference type="NCBI Taxonomy" id="1379270"/>
    <lineage>
        <taxon>Bacteria</taxon>
        <taxon>Pseudomonadati</taxon>
        <taxon>Gemmatimonadota</taxon>
        <taxon>Gemmatimonadia</taxon>
        <taxon>Gemmatimonadales</taxon>
        <taxon>Gemmatimonadaceae</taxon>
        <taxon>Gemmatimonas</taxon>
    </lineage>
</organism>
<dbReference type="EMBL" id="CP011454">
    <property type="protein sequence ID" value="AMW04887.1"/>
    <property type="molecule type" value="Genomic_DNA"/>
</dbReference>
<dbReference type="GO" id="GO:0008780">
    <property type="term" value="F:acyl-[acyl-carrier-protein]-UDP-N-acetylglucosamine O-acyltransferase activity"/>
    <property type="evidence" value="ECO:0007669"/>
    <property type="project" value="InterPro"/>
</dbReference>
<dbReference type="Pfam" id="PF00132">
    <property type="entry name" value="Hexapep"/>
    <property type="match status" value="2"/>
</dbReference>
<dbReference type="CDD" id="cd03351">
    <property type="entry name" value="LbH_UDP-GlcNAc_AT"/>
    <property type="match status" value="1"/>
</dbReference>
<dbReference type="AlphaFoldDB" id="A0A143BIL7"/>
<dbReference type="eggNOG" id="COG1043">
    <property type="taxonomic scope" value="Bacteria"/>
</dbReference>
<keyword evidence="4 9" id="KW-0808">Transferase</keyword>
<dbReference type="RefSeq" id="WP_026850852.1">
    <property type="nucleotide sequence ID" value="NZ_CP011454.1"/>
</dbReference>
<evidence type="ECO:0000313" key="10">
    <source>
        <dbReference type="Proteomes" id="UP000076404"/>
    </source>
</evidence>
<dbReference type="SUPFAM" id="SSF51161">
    <property type="entry name" value="Trimeric LpxA-like enzymes"/>
    <property type="match status" value="1"/>
</dbReference>
<dbReference type="PANTHER" id="PTHR43480">
    <property type="entry name" value="ACYL-[ACYL-CARRIER-PROTEIN]--UDP-N-ACETYLGLUCOSAMINE O-ACYLTRANSFERASE"/>
    <property type="match status" value="1"/>
</dbReference>
<evidence type="ECO:0000256" key="1">
    <source>
        <dbReference type="ARBA" id="ARBA00022490"/>
    </source>
</evidence>
<dbReference type="InterPro" id="IPR037157">
    <property type="entry name" value="Acetyltransf_C_sf"/>
</dbReference>
<dbReference type="InterPro" id="IPR010137">
    <property type="entry name" value="Lipid_A_LpxA"/>
</dbReference>
<feature type="domain" description="UDP N-acetylglucosamine O-acyltransferase C-terminal" evidence="8">
    <location>
        <begin position="184"/>
        <end position="264"/>
    </location>
</feature>
<name>A0A143BIL7_9BACT</name>
<sequence length="266" mass="28744">MSAGPDVVSGTRVHPSAIIDPTAQLGEGVEIGPWAFIGPQCTVGDGTRIAARATLERNVRLGQRVTIGVGAVLGGDPQDLKFRGEETWVEVGDDTTVREYATINRGTAHSVTTSVGRHCFLMSYVHLAHDCHLGDHIIISNGTQLAGHVTVEDRAIISGLCAVHQFARIGRHSFIGGCSRVSQDVPPFVRAVGNPIKLFGLNSVGLQRSGFDEPVVRELKKAYRLCFRSDLNLSQGIERARAELDIIPDVQHFLDFIEASQRGVGF</sequence>
<dbReference type="OrthoDB" id="9807278at2"/>
<evidence type="ECO:0000256" key="3">
    <source>
        <dbReference type="ARBA" id="ARBA00022556"/>
    </source>
</evidence>
<dbReference type="PANTHER" id="PTHR43480:SF1">
    <property type="entry name" value="ACYL-[ACYL-CARRIER-PROTEIN]--UDP-N-ACETYLGLUCOSAMINE O-ACYLTRANSFERASE, MITOCHONDRIAL-RELATED"/>
    <property type="match status" value="1"/>
</dbReference>
<gene>
    <name evidence="9" type="ORF">GEMMAAP_08650</name>
</gene>
<evidence type="ECO:0000259" key="8">
    <source>
        <dbReference type="Pfam" id="PF13720"/>
    </source>
</evidence>
<reference evidence="9 10" key="2">
    <citation type="journal article" date="2016" name="Environ. Microbiol. Rep.">
        <title>Metagenomic evidence for the presence of phototrophic Gemmatimonadetes bacteria in diverse environments.</title>
        <authorList>
            <person name="Zeng Y."/>
            <person name="Baumbach J."/>
            <person name="Barbosa E.G."/>
            <person name="Azevedo V."/>
            <person name="Zhang C."/>
            <person name="Koblizek M."/>
        </authorList>
    </citation>
    <scope>NUCLEOTIDE SEQUENCE [LARGE SCALE GENOMIC DNA]</scope>
    <source>
        <strain evidence="9 10">AP64</strain>
    </source>
</reference>
<dbReference type="NCBIfam" id="TIGR01852">
    <property type="entry name" value="lipid_A_lpxA"/>
    <property type="match status" value="1"/>
</dbReference>
<dbReference type="GO" id="GO:0009245">
    <property type="term" value="P:lipid A biosynthetic process"/>
    <property type="evidence" value="ECO:0007669"/>
    <property type="project" value="UniProtKB-KW"/>
</dbReference>
<keyword evidence="7 9" id="KW-0012">Acyltransferase</keyword>
<dbReference type="Pfam" id="PF13720">
    <property type="entry name" value="Acetyltransf_11"/>
    <property type="match status" value="1"/>
</dbReference>
<accession>A0A143BIL7</accession>
<keyword evidence="1" id="KW-0963">Cytoplasm</keyword>
<proteinExistence type="predicted"/>
<dbReference type="PIRSF" id="PIRSF000456">
    <property type="entry name" value="UDP-GlcNAc_acltr"/>
    <property type="match status" value="1"/>
</dbReference>